<comment type="cofactor">
    <cofactor evidence="13">
        <name>Mg(2+)</name>
        <dbReference type="ChEBI" id="CHEBI:18420"/>
    </cofactor>
    <cofactor evidence="13">
        <name>Mn(2+)</name>
        <dbReference type="ChEBI" id="CHEBI:29035"/>
    </cofactor>
    <text evidence="13">Binds 1 divalent metal cation per subunit; can use either Mg(2+) or Mn(2+).</text>
</comment>
<evidence type="ECO:0000256" key="6">
    <source>
        <dbReference type="ARBA" id="ARBA00022801"/>
    </source>
</evidence>
<dbReference type="GO" id="GO:0009204">
    <property type="term" value="P:deoxyribonucleoside triphosphate catabolic process"/>
    <property type="evidence" value="ECO:0007669"/>
    <property type="project" value="UniProtKB-UniRule"/>
</dbReference>
<evidence type="ECO:0000256" key="4">
    <source>
        <dbReference type="ARBA" id="ARBA00022723"/>
    </source>
</evidence>
<evidence type="ECO:0000256" key="11">
    <source>
        <dbReference type="ARBA" id="ARBA00093255"/>
    </source>
</evidence>
<evidence type="ECO:0000256" key="13">
    <source>
        <dbReference type="HAMAP-Rule" id="MF_03148"/>
    </source>
</evidence>
<dbReference type="GO" id="GO:0036220">
    <property type="term" value="F:ITP diphosphatase activity"/>
    <property type="evidence" value="ECO:0007669"/>
    <property type="project" value="UniProtKB-UniRule"/>
</dbReference>
<keyword evidence="5 13" id="KW-0547">Nucleotide-binding</keyword>
<protein>
    <recommendedName>
        <fullName evidence="13">Inosine triphosphate pyrophosphatase</fullName>
        <shortName evidence="13">ITPase</shortName>
        <shortName evidence="13">Inosine triphosphatase</shortName>
        <ecNumber evidence="13">3.6.1.66</ecNumber>
    </recommendedName>
    <alternativeName>
        <fullName evidence="13">Non-canonical purine NTP pyrophosphatase</fullName>
    </alternativeName>
    <alternativeName>
        <fullName evidence="13">Non-standard purine NTP pyrophosphatase</fullName>
    </alternativeName>
    <alternativeName>
        <fullName evidence="13">Nucleoside-triphosphate diphosphatase</fullName>
    </alternativeName>
    <alternativeName>
        <fullName evidence="13">Nucleoside-triphosphate pyrophosphatase</fullName>
        <shortName evidence="13">NTPase</shortName>
    </alternativeName>
    <alternativeName>
        <fullName evidence="13">XTP/dITP diphosphatase</fullName>
    </alternativeName>
</protein>
<feature type="binding site" evidence="13">
    <location>
        <position position="54"/>
    </location>
    <ligand>
        <name>ITP</name>
        <dbReference type="ChEBI" id="CHEBI:61402"/>
    </ligand>
</feature>
<dbReference type="AlphaFoldDB" id="A0A095CAI2"/>
<dbReference type="EC" id="3.6.1.66" evidence="13"/>
<comment type="similarity">
    <text evidence="2 13 14">Belongs to the HAM1 NTPase family.</text>
</comment>
<organism evidence="15">
    <name type="scientific">Schistosoma haematobium</name>
    <name type="common">Blood fluke</name>
    <dbReference type="NCBI Taxonomy" id="6185"/>
    <lineage>
        <taxon>Eukaryota</taxon>
        <taxon>Metazoa</taxon>
        <taxon>Spiralia</taxon>
        <taxon>Lophotrochozoa</taxon>
        <taxon>Platyhelminthes</taxon>
        <taxon>Trematoda</taxon>
        <taxon>Digenea</taxon>
        <taxon>Strigeidida</taxon>
        <taxon>Schistosomatoidea</taxon>
        <taxon>Schistosomatidae</taxon>
        <taxon>Schistosoma</taxon>
    </lineage>
</organism>
<dbReference type="EMBL" id="KL251198">
    <property type="protein sequence ID" value="KGB39413.1"/>
    <property type="molecule type" value="Genomic_DNA"/>
</dbReference>
<evidence type="ECO:0000256" key="5">
    <source>
        <dbReference type="ARBA" id="ARBA00022741"/>
    </source>
</evidence>
<comment type="subcellular location">
    <subcellularLocation>
        <location evidence="1 13">Cytoplasm</location>
    </subcellularLocation>
</comment>
<dbReference type="NCBIfam" id="TIGR00042">
    <property type="entry name" value="RdgB/HAM1 family non-canonical purine NTP pyrophosphatase"/>
    <property type="match status" value="1"/>
</dbReference>
<keyword evidence="8 13" id="KW-0546">Nucleotide metabolism</keyword>
<comment type="function">
    <text evidence="13">Pyrophosphatase that hydrolyzes non-canonical purine nucleotides such as inosine triphosphate (ITP), deoxyinosine triphosphate (dITP) or xanthosine 5'-triphosphate (XTP) to their respective monophosphate derivatives. The enzyme does not distinguish between the deoxy- and ribose forms. Probably excludes non-canonical purines from RNA and DNA precursor pools, thus preventing their incorporation into RNA and DNA and avoiding chromosomal lesions.</text>
</comment>
<dbReference type="PANTHER" id="PTHR11067:SF9">
    <property type="entry name" value="INOSINE TRIPHOSPHATE PYROPHOSPHATASE"/>
    <property type="match status" value="1"/>
</dbReference>
<dbReference type="GO" id="GO:0035870">
    <property type="term" value="F:dITP diphosphatase activity"/>
    <property type="evidence" value="ECO:0007669"/>
    <property type="project" value="UniProtKB-UniRule"/>
</dbReference>
<dbReference type="InterPro" id="IPR002637">
    <property type="entry name" value="RdgB/HAM1"/>
</dbReference>
<dbReference type="CDD" id="cd00515">
    <property type="entry name" value="HAM1"/>
    <property type="match status" value="1"/>
</dbReference>
<evidence type="ECO:0000256" key="2">
    <source>
        <dbReference type="ARBA" id="ARBA00008023"/>
    </source>
</evidence>
<comment type="catalytic activity">
    <reaction evidence="13">
        <text>XTP + H2O = XMP + diphosphate + H(+)</text>
        <dbReference type="Rhea" id="RHEA:28610"/>
        <dbReference type="ChEBI" id="CHEBI:15377"/>
        <dbReference type="ChEBI" id="CHEBI:15378"/>
        <dbReference type="ChEBI" id="CHEBI:33019"/>
        <dbReference type="ChEBI" id="CHEBI:57464"/>
        <dbReference type="ChEBI" id="CHEBI:61314"/>
        <dbReference type="EC" id="3.6.1.66"/>
    </reaction>
</comment>
<proteinExistence type="inferred from homology"/>
<dbReference type="GO" id="GO:0036222">
    <property type="term" value="F:XTP diphosphatase activity"/>
    <property type="evidence" value="ECO:0007669"/>
    <property type="project" value="UniProtKB-UniRule"/>
</dbReference>
<evidence type="ECO:0000256" key="1">
    <source>
        <dbReference type="ARBA" id="ARBA00004496"/>
    </source>
</evidence>
<comment type="catalytic activity">
    <reaction evidence="12">
        <text>N(6)-hydroxy-dATP + H2O = N(6)-hydroxy-dAMP + diphosphate + H(+)</text>
        <dbReference type="Rhea" id="RHEA:83971"/>
        <dbReference type="ChEBI" id="CHEBI:15377"/>
        <dbReference type="ChEBI" id="CHEBI:15378"/>
        <dbReference type="ChEBI" id="CHEBI:33019"/>
        <dbReference type="ChEBI" id="CHEBI:233529"/>
        <dbReference type="ChEBI" id="CHEBI:233530"/>
    </reaction>
    <physiologicalReaction direction="left-to-right" evidence="12">
        <dbReference type="Rhea" id="RHEA:83972"/>
    </physiologicalReaction>
</comment>
<dbReference type="FunFam" id="3.90.950.10:FF:000003">
    <property type="entry name" value="Inosine triphosphate pyrophosphatase"/>
    <property type="match status" value="1"/>
</dbReference>
<dbReference type="STRING" id="6185.A0A095CAI2"/>
<dbReference type="InterPro" id="IPR027502">
    <property type="entry name" value="ITPase"/>
</dbReference>
<evidence type="ECO:0000256" key="3">
    <source>
        <dbReference type="ARBA" id="ARBA00022490"/>
    </source>
</evidence>
<comment type="catalytic activity">
    <reaction evidence="11">
        <text>dITP + H2O = dIMP + diphosphate + H(+)</text>
        <dbReference type="Rhea" id="RHEA:28342"/>
        <dbReference type="ChEBI" id="CHEBI:15377"/>
        <dbReference type="ChEBI" id="CHEBI:15378"/>
        <dbReference type="ChEBI" id="CHEBI:33019"/>
        <dbReference type="ChEBI" id="CHEBI:61194"/>
        <dbReference type="ChEBI" id="CHEBI:61382"/>
        <dbReference type="EC" id="3.6.1.66"/>
    </reaction>
    <physiologicalReaction direction="left-to-right" evidence="11">
        <dbReference type="Rhea" id="RHEA:28343"/>
    </physiologicalReaction>
</comment>
<comment type="subunit">
    <text evidence="13">Homodimer.</text>
</comment>
<reference evidence="15" key="1">
    <citation type="journal article" date="2012" name="Nat. Genet.">
        <title>Whole-genome sequence of Schistosoma haematobium.</title>
        <authorList>
            <person name="Young N.D."/>
            <person name="Jex A.R."/>
            <person name="Li B."/>
            <person name="Liu S."/>
            <person name="Yang L."/>
            <person name="Xiong Z."/>
            <person name="Li Y."/>
            <person name="Cantacessi C."/>
            <person name="Hall R.S."/>
            <person name="Xu X."/>
            <person name="Chen F."/>
            <person name="Wu X."/>
            <person name="Zerlotini A."/>
            <person name="Oliveira G."/>
            <person name="Hofmann A."/>
            <person name="Zhang G."/>
            <person name="Fang X."/>
            <person name="Kang Y."/>
            <person name="Campbell B.E."/>
            <person name="Loukas A."/>
            <person name="Ranganathan S."/>
            <person name="Rollinson D."/>
            <person name="Rinaldi G."/>
            <person name="Brindley P.J."/>
            <person name="Yang H."/>
            <person name="Wang J."/>
            <person name="Wang J."/>
            <person name="Gasser R.B."/>
        </authorList>
    </citation>
    <scope>NUCLEOTIDE SEQUENCE [LARGE SCALE GENOMIC DNA]</scope>
</reference>
<dbReference type="GO" id="GO:0005737">
    <property type="term" value="C:cytoplasm"/>
    <property type="evidence" value="ECO:0007669"/>
    <property type="project" value="UniProtKB-SubCell"/>
</dbReference>
<dbReference type="InterPro" id="IPR029001">
    <property type="entry name" value="ITPase-like_fam"/>
</dbReference>
<dbReference type="Pfam" id="PF01725">
    <property type="entry name" value="Ham1p_like"/>
    <property type="match status" value="1"/>
</dbReference>
<feature type="binding site" evidence="13">
    <location>
        <position position="169"/>
    </location>
    <ligand>
        <name>ITP</name>
        <dbReference type="ChEBI" id="CHEBI:61402"/>
    </ligand>
</feature>
<accession>A0A095CAI2</accession>
<comment type="function">
    <text evidence="9">Pyrophosphatase that hydrolyzes the non-canonical purine nucleotides inosine triphosphate (ITP), deoxyinosine triphosphate (dITP) as well as 2'-deoxy-N-6-hydroxylaminopurine triphosphate (dHAPTP) and xanthosine 5'-triphosphate (XTP) to their respective monophosphate derivatives. The enzyme does not distinguish between the deoxy- and ribose forms. Probably excludes non-canonical purines from RNA and DNA precursor pools, thus preventing their incorporation into RNA and DNA and avoiding chromosomal lesions.</text>
</comment>
<dbReference type="GO" id="GO:0046872">
    <property type="term" value="F:metal ion binding"/>
    <property type="evidence" value="ECO:0007669"/>
    <property type="project" value="UniProtKB-KW"/>
</dbReference>
<keyword evidence="7 13" id="KW-0460">Magnesium</keyword>
<evidence type="ECO:0000256" key="12">
    <source>
        <dbReference type="ARBA" id="ARBA00093271"/>
    </source>
</evidence>
<dbReference type="PANTHER" id="PTHR11067">
    <property type="entry name" value="INOSINE TRIPHOSPHATE PYROPHOSPHATASE/HAM1 PROTEIN"/>
    <property type="match status" value="1"/>
</dbReference>
<evidence type="ECO:0000313" key="15">
    <source>
        <dbReference type="EMBL" id="KGB39413.1"/>
    </source>
</evidence>
<gene>
    <name evidence="15" type="ORF">MS3_07839</name>
</gene>
<dbReference type="GO" id="GO:0009117">
    <property type="term" value="P:nucleotide metabolic process"/>
    <property type="evidence" value="ECO:0007669"/>
    <property type="project" value="UniProtKB-KW"/>
</dbReference>
<comment type="catalytic activity">
    <reaction evidence="10">
        <text>ITP + H2O = IMP + diphosphate + H(+)</text>
        <dbReference type="Rhea" id="RHEA:29399"/>
        <dbReference type="ChEBI" id="CHEBI:15377"/>
        <dbReference type="ChEBI" id="CHEBI:15378"/>
        <dbReference type="ChEBI" id="CHEBI:33019"/>
        <dbReference type="ChEBI" id="CHEBI:58053"/>
        <dbReference type="ChEBI" id="CHEBI:61402"/>
        <dbReference type="EC" id="3.6.1.66"/>
    </reaction>
    <physiologicalReaction direction="left-to-right" evidence="10">
        <dbReference type="Rhea" id="RHEA:29400"/>
    </physiologicalReaction>
</comment>
<evidence type="ECO:0000256" key="10">
    <source>
        <dbReference type="ARBA" id="ARBA00093218"/>
    </source>
</evidence>
<feature type="binding site" evidence="13">
    <location>
        <begin position="174"/>
        <end position="175"/>
    </location>
    <ligand>
        <name>ITP</name>
        <dbReference type="ChEBI" id="CHEBI:61402"/>
    </ligand>
</feature>
<feature type="binding site" evidence="13">
    <location>
        <position position="70"/>
    </location>
    <ligand>
        <name>Mg(2+)</name>
        <dbReference type="ChEBI" id="CHEBI:18420"/>
    </ligand>
</feature>
<keyword evidence="6 13" id="KW-0378">Hydrolase</keyword>
<evidence type="ECO:0000256" key="8">
    <source>
        <dbReference type="ARBA" id="ARBA00023080"/>
    </source>
</evidence>
<dbReference type="GO" id="GO:0000166">
    <property type="term" value="F:nucleotide binding"/>
    <property type="evidence" value="ECO:0007669"/>
    <property type="project" value="UniProtKB-KW"/>
</dbReference>
<keyword evidence="3 13" id="KW-0963">Cytoplasm</keyword>
<feature type="binding site" evidence="13">
    <location>
        <begin position="70"/>
        <end position="71"/>
    </location>
    <ligand>
        <name>ITP</name>
        <dbReference type="ChEBI" id="CHEBI:61402"/>
    </ligand>
</feature>
<keyword evidence="4 13" id="KW-0479">Metal-binding</keyword>
<feature type="binding site" evidence="13">
    <location>
        <position position="42"/>
    </location>
    <ligand>
        <name>Mg(2+)</name>
        <dbReference type="ChEBI" id="CHEBI:18420"/>
    </ligand>
</feature>
<evidence type="ECO:0000256" key="7">
    <source>
        <dbReference type="ARBA" id="ARBA00022842"/>
    </source>
</evidence>
<evidence type="ECO:0000256" key="14">
    <source>
        <dbReference type="RuleBase" id="RU003781"/>
    </source>
</evidence>
<name>A0A095CAI2_SCHHA</name>
<keyword evidence="13" id="KW-0464">Manganese</keyword>
<dbReference type="HAMAP" id="MF_03148">
    <property type="entry name" value="HAM1_NTPase"/>
    <property type="match status" value="1"/>
</dbReference>
<evidence type="ECO:0000256" key="9">
    <source>
        <dbReference type="ARBA" id="ARBA00054940"/>
    </source>
</evidence>
<sequence>MSCQLNFVTGNPNKLTEFLKIIGEEFTGKVLWVKTVDLDLPEVQGSIEEVSIQKCLSAFKIINGPVLIEDTALCFKALNGMPGPFIKWFLKAVGPDGLPRMLIDFNDYRAEAVCTFAYCDSLEKPVQLFTGITSGCIVSPRGPRDFGWDCIFQPDNFEQTYAEMDKSIKNSISHRSKALEKVKSFLLNHGA</sequence>
<feature type="binding site" evidence="13">
    <location>
        <begin position="9"/>
        <end position="14"/>
    </location>
    <ligand>
        <name>ITP</name>
        <dbReference type="ChEBI" id="CHEBI:61402"/>
    </ligand>
</feature>
<feature type="binding site" evidence="13">
    <location>
        <begin position="146"/>
        <end position="149"/>
    </location>
    <ligand>
        <name>ITP</name>
        <dbReference type="ChEBI" id="CHEBI:61402"/>
    </ligand>
</feature>
<dbReference type="Gene3D" id="3.90.950.10">
    <property type="match status" value="1"/>
</dbReference>
<dbReference type="SUPFAM" id="SSF52972">
    <property type="entry name" value="ITPase-like"/>
    <property type="match status" value="1"/>
</dbReference>